<dbReference type="EMBL" id="NSKE01000013">
    <property type="protein sequence ID" value="PAU92818.1"/>
    <property type="molecule type" value="Genomic_DNA"/>
</dbReference>
<dbReference type="GO" id="GO:0016874">
    <property type="term" value="F:ligase activity"/>
    <property type="evidence" value="ECO:0007669"/>
    <property type="project" value="UniProtKB-KW"/>
</dbReference>
<organism evidence="1 2">
    <name type="scientific">Fodinibius salipaludis</name>
    <dbReference type="NCBI Taxonomy" id="2032627"/>
    <lineage>
        <taxon>Bacteria</taxon>
        <taxon>Pseudomonadati</taxon>
        <taxon>Balneolota</taxon>
        <taxon>Balneolia</taxon>
        <taxon>Balneolales</taxon>
        <taxon>Balneolaceae</taxon>
        <taxon>Fodinibius</taxon>
    </lineage>
</organism>
<sequence length="334" mass="39083">MSFLSPPITKNNNGNPRMVGLEIEFAGVEPMQAANIITSVYGGEISREHRYHINVSGTELGDFRVELDARILRKMAEENIFDRLGISLEEDSIRKSIEDVVDKMARSVVPLEIVMPPVTIQELKKLERLREALQKNKAKGTYASMVHAFGMHLNIESPDLKIMTLLNYLRAFLIVYPWLLKALNIDMTRRISPFVDPFPEKYVKKILDPEYAPNCDQLIEDYIEFNPTRNRPVDMMPIFGMLNHELIAPVMEGEKNDPRPTFHYRLPNSRIDNPDWRFEDEWNHWLVVERLVTDDEMLEKLSRLYLLRRDQTVISFRKEWAKTLEILIDLDEQQ</sequence>
<dbReference type="AlphaFoldDB" id="A0A2A2G689"/>
<comment type="caution">
    <text evidence="1">The sequence shown here is derived from an EMBL/GenBank/DDBJ whole genome shotgun (WGS) entry which is preliminary data.</text>
</comment>
<dbReference type="OrthoDB" id="5597599at2"/>
<gene>
    <name evidence="1" type="ORF">CK503_15115</name>
</gene>
<reference evidence="1 2" key="1">
    <citation type="submission" date="2017-08" db="EMBL/GenBank/DDBJ databases">
        <title>Aliifodinibius alkalisoli sp. nov., isolated from saline alkaline soil.</title>
        <authorList>
            <person name="Liu D."/>
            <person name="Zhang G."/>
        </authorList>
    </citation>
    <scope>NUCLEOTIDE SEQUENCE [LARGE SCALE GENOMIC DNA]</scope>
    <source>
        <strain evidence="1 2">WN023</strain>
    </source>
</reference>
<keyword evidence="1" id="KW-0436">Ligase</keyword>
<proteinExistence type="predicted"/>
<accession>A0A2A2G689</accession>
<name>A0A2A2G689_9BACT</name>
<evidence type="ECO:0000313" key="1">
    <source>
        <dbReference type="EMBL" id="PAU92818.1"/>
    </source>
</evidence>
<dbReference type="Proteomes" id="UP000218831">
    <property type="component" value="Unassembled WGS sequence"/>
</dbReference>
<keyword evidence="2" id="KW-1185">Reference proteome</keyword>
<dbReference type="Pfam" id="PF12224">
    <property type="entry name" value="Amidoligase_2"/>
    <property type="match status" value="1"/>
</dbReference>
<protein>
    <submittedName>
        <fullName evidence="1">Amidoligase</fullName>
    </submittedName>
</protein>
<dbReference type="RefSeq" id="WP_095607671.1">
    <property type="nucleotide sequence ID" value="NZ_NSKE01000013.1"/>
</dbReference>
<dbReference type="InterPro" id="IPR022025">
    <property type="entry name" value="Amidoligase_2"/>
</dbReference>
<evidence type="ECO:0000313" key="2">
    <source>
        <dbReference type="Proteomes" id="UP000218831"/>
    </source>
</evidence>